<dbReference type="Gene3D" id="3.40.50.2000">
    <property type="entry name" value="Glycogen Phosphorylase B"/>
    <property type="match status" value="2"/>
</dbReference>
<evidence type="ECO:0000256" key="1">
    <source>
        <dbReference type="ARBA" id="ARBA00022676"/>
    </source>
</evidence>
<accession>A0A9X2G5M8</accession>
<organism evidence="4 5">
    <name type="scientific">Promicromonospora thailandica</name>
    <dbReference type="NCBI Taxonomy" id="765201"/>
    <lineage>
        <taxon>Bacteria</taxon>
        <taxon>Bacillati</taxon>
        <taxon>Actinomycetota</taxon>
        <taxon>Actinomycetes</taxon>
        <taxon>Micrococcales</taxon>
        <taxon>Promicromonosporaceae</taxon>
        <taxon>Promicromonospora</taxon>
    </lineage>
</organism>
<name>A0A9X2G5M8_9MICO</name>
<keyword evidence="1" id="KW-0328">Glycosyltransferase</keyword>
<comment type="caution">
    <text evidence="4">The sequence shown here is derived from an EMBL/GenBank/DDBJ whole genome shotgun (WGS) entry which is preliminary data.</text>
</comment>
<dbReference type="EMBL" id="JAMTCS010000011">
    <property type="protein sequence ID" value="MCP2266138.1"/>
    <property type="molecule type" value="Genomic_DNA"/>
</dbReference>
<dbReference type="PANTHER" id="PTHR46401:SF2">
    <property type="entry name" value="GLYCOSYLTRANSFERASE WBBK-RELATED"/>
    <property type="match status" value="1"/>
</dbReference>
<proteinExistence type="predicted"/>
<dbReference type="CDD" id="cd03809">
    <property type="entry name" value="GT4_MtfB-like"/>
    <property type="match status" value="1"/>
</dbReference>
<dbReference type="Pfam" id="PF13692">
    <property type="entry name" value="Glyco_trans_1_4"/>
    <property type="match status" value="1"/>
</dbReference>
<reference evidence="4" key="1">
    <citation type="submission" date="2022-06" db="EMBL/GenBank/DDBJ databases">
        <title>Genomic Encyclopedia of Archaeal and Bacterial Type Strains, Phase II (KMG-II): from individual species to whole genera.</title>
        <authorList>
            <person name="Goeker M."/>
        </authorList>
    </citation>
    <scope>NUCLEOTIDE SEQUENCE</scope>
    <source>
        <strain evidence="4">DSM 26652</strain>
    </source>
</reference>
<keyword evidence="2" id="KW-0808">Transferase</keyword>
<evidence type="ECO:0000256" key="2">
    <source>
        <dbReference type="ARBA" id="ARBA00022679"/>
    </source>
</evidence>
<dbReference type="Proteomes" id="UP001139493">
    <property type="component" value="Unassembled WGS sequence"/>
</dbReference>
<dbReference type="InterPro" id="IPR028098">
    <property type="entry name" value="Glyco_trans_4-like_N"/>
</dbReference>
<feature type="domain" description="Glycosyltransferase subfamily 4-like N-terminal" evidence="3">
    <location>
        <begin position="16"/>
        <end position="173"/>
    </location>
</feature>
<dbReference type="Pfam" id="PF13439">
    <property type="entry name" value="Glyco_transf_4"/>
    <property type="match status" value="1"/>
</dbReference>
<evidence type="ECO:0000313" key="5">
    <source>
        <dbReference type="Proteomes" id="UP001139493"/>
    </source>
</evidence>
<keyword evidence="5" id="KW-1185">Reference proteome</keyword>
<evidence type="ECO:0000259" key="3">
    <source>
        <dbReference type="Pfam" id="PF13439"/>
    </source>
</evidence>
<evidence type="ECO:0000313" key="4">
    <source>
        <dbReference type="EMBL" id="MCP2266138.1"/>
    </source>
</evidence>
<dbReference type="AlphaFoldDB" id="A0A9X2G5M8"/>
<dbReference type="RefSeq" id="WP_253837900.1">
    <property type="nucleotide sequence ID" value="NZ_JAMTCS010000011.1"/>
</dbReference>
<dbReference type="PANTHER" id="PTHR46401">
    <property type="entry name" value="GLYCOSYLTRANSFERASE WBBK-RELATED"/>
    <property type="match status" value="1"/>
</dbReference>
<dbReference type="GO" id="GO:0016757">
    <property type="term" value="F:glycosyltransferase activity"/>
    <property type="evidence" value="ECO:0007669"/>
    <property type="project" value="UniProtKB-KW"/>
</dbReference>
<gene>
    <name evidence="4" type="ORF">APR03_003503</name>
</gene>
<dbReference type="SUPFAM" id="SSF53756">
    <property type="entry name" value="UDP-Glycosyltransferase/glycogen phosphorylase"/>
    <property type="match status" value="1"/>
</dbReference>
<sequence length="349" mass="38772">MKIVVDCRYLRVGRHDGISRYTAGIVTALARLHPIEVLVSDERQLEHLPAGLPWHHVSAPTSWREPFVARQVRRTGADVVFSPMQTMGTWGRDYRVVLTLHDLIYYRHPTPPRNLPAPVRLLWRAFHLAWWPQRLLLNRADEVVTVSETTRDLIARHRLTRRPVTVVPNAPDPAPDLPRGERTRSLVYMGSFMPYKNVELPARAMAQLPGWELHLMSPVTPEQRARLEALAGEGTLVFHDGASDEVYRDVLRGATALVSGSRDEGFGLPLVEAMALGTPLVVSDIPVFREVGGAAGTYVDPDDVDGFAGAVRALDDPATWAERSAAARLRAAGYDWDISAKTLLTLLVG</sequence>
<protein>
    <submittedName>
        <fullName evidence="4">Glycosyltransferase involved in cell wall bisynthesis</fullName>
    </submittedName>
</protein>